<evidence type="ECO:0000313" key="4">
    <source>
        <dbReference type="Proteomes" id="UP000007798"/>
    </source>
</evidence>
<dbReference type="HOGENOM" id="CLU_069229_0_0_1"/>
<dbReference type="Pfam" id="PF16072">
    <property type="entry name" value="DUF4813"/>
    <property type="match status" value="1"/>
</dbReference>
<accession>B4MZK5</accession>
<keyword evidence="2" id="KW-0732">Signal</keyword>
<dbReference type="InParanoid" id="B4MZK5"/>
<evidence type="ECO:0000313" key="3">
    <source>
        <dbReference type="EMBL" id="EDW77790.1"/>
    </source>
</evidence>
<feature type="compositionally biased region" description="Low complexity" evidence="1">
    <location>
        <begin position="213"/>
        <end position="227"/>
    </location>
</feature>
<reference evidence="3 4" key="1">
    <citation type="journal article" date="2007" name="Nature">
        <title>Evolution of genes and genomes on the Drosophila phylogeny.</title>
        <authorList>
            <consortium name="Drosophila 12 Genomes Consortium"/>
            <person name="Clark A.G."/>
            <person name="Eisen M.B."/>
            <person name="Smith D.R."/>
            <person name="Bergman C.M."/>
            <person name="Oliver B."/>
            <person name="Markow T.A."/>
            <person name="Kaufman T.C."/>
            <person name="Kellis M."/>
            <person name="Gelbart W."/>
            <person name="Iyer V.N."/>
            <person name="Pollard D.A."/>
            <person name="Sackton T.B."/>
            <person name="Larracuente A.M."/>
            <person name="Singh N.D."/>
            <person name="Abad J.P."/>
            <person name="Abt D.N."/>
            <person name="Adryan B."/>
            <person name="Aguade M."/>
            <person name="Akashi H."/>
            <person name="Anderson W.W."/>
            <person name="Aquadro C.F."/>
            <person name="Ardell D.H."/>
            <person name="Arguello R."/>
            <person name="Artieri C.G."/>
            <person name="Barbash D.A."/>
            <person name="Barker D."/>
            <person name="Barsanti P."/>
            <person name="Batterham P."/>
            <person name="Batzoglou S."/>
            <person name="Begun D."/>
            <person name="Bhutkar A."/>
            <person name="Blanco E."/>
            <person name="Bosak S.A."/>
            <person name="Bradley R.K."/>
            <person name="Brand A.D."/>
            <person name="Brent M.R."/>
            <person name="Brooks A.N."/>
            <person name="Brown R.H."/>
            <person name="Butlin R.K."/>
            <person name="Caggese C."/>
            <person name="Calvi B.R."/>
            <person name="Bernardo de Carvalho A."/>
            <person name="Caspi A."/>
            <person name="Castrezana S."/>
            <person name="Celniker S.E."/>
            <person name="Chang J.L."/>
            <person name="Chapple C."/>
            <person name="Chatterji S."/>
            <person name="Chinwalla A."/>
            <person name="Civetta A."/>
            <person name="Clifton S.W."/>
            <person name="Comeron J.M."/>
            <person name="Costello J.C."/>
            <person name="Coyne J.A."/>
            <person name="Daub J."/>
            <person name="David R.G."/>
            <person name="Delcher A.L."/>
            <person name="Delehaunty K."/>
            <person name="Do C.B."/>
            <person name="Ebling H."/>
            <person name="Edwards K."/>
            <person name="Eickbush T."/>
            <person name="Evans J.D."/>
            <person name="Filipski A."/>
            <person name="Findeiss S."/>
            <person name="Freyhult E."/>
            <person name="Fulton L."/>
            <person name="Fulton R."/>
            <person name="Garcia A.C."/>
            <person name="Gardiner A."/>
            <person name="Garfield D.A."/>
            <person name="Garvin B.E."/>
            <person name="Gibson G."/>
            <person name="Gilbert D."/>
            <person name="Gnerre S."/>
            <person name="Godfrey J."/>
            <person name="Good R."/>
            <person name="Gotea V."/>
            <person name="Gravely B."/>
            <person name="Greenberg A.J."/>
            <person name="Griffiths-Jones S."/>
            <person name="Gross S."/>
            <person name="Guigo R."/>
            <person name="Gustafson E.A."/>
            <person name="Haerty W."/>
            <person name="Hahn M.W."/>
            <person name="Halligan D.L."/>
            <person name="Halpern A.L."/>
            <person name="Halter G.M."/>
            <person name="Han M.V."/>
            <person name="Heger A."/>
            <person name="Hillier L."/>
            <person name="Hinrichs A.S."/>
            <person name="Holmes I."/>
            <person name="Hoskins R.A."/>
            <person name="Hubisz M.J."/>
            <person name="Hultmark D."/>
            <person name="Huntley M.A."/>
            <person name="Jaffe D.B."/>
            <person name="Jagadeeshan S."/>
            <person name="Jeck W.R."/>
            <person name="Johnson J."/>
            <person name="Jones C.D."/>
            <person name="Jordan W.C."/>
            <person name="Karpen G.H."/>
            <person name="Kataoka E."/>
            <person name="Keightley P.D."/>
            <person name="Kheradpour P."/>
            <person name="Kirkness E.F."/>
            <person name="Koerich L.B."/>
            <person name="Kristiansen K."/>
            <person name="Kudrna D."/>
            <person name="Kulathinal R.J."/>
            <person name="Kumar S."/>
            <person name="Kwok R."/>
            <person name="Lander E."/>
            <person name="Langley C.H."/>
            <person name="Lapoint R."/>
            <person name="Lazzaro B.P."/>
            <person name="Lee S.J."/>
            <person name="Levesque L."/>
            <person name="Li R."/>
            <person name="Lin C.F."/>
            <person name="Lin M.F."/>
            <person name="Lindblad-Toh K."/>
            <person name="Llopart A."/>
            <person name="Long M."/>
            <person name="Low L."/>
            <person name="Lozovsky E."/>
            <person name="Lu J."/>
            <person name="Luo M."/>
            <person name="Machado C.A."/>
            <person name="Makalowski W."/>
            <person name="Marzo M."/>
            <person name="Matsuda M."/>
            <person name="Matzkin L."/>
            <person name="McAllister B."/>
            <person name="McBride C.S."/>
            <person name="McKernan B."/>
            <person name="McKernan K."/>
            <person name="Mendez-Lago M."/>
            <person name="Minx P."/>
            <person name="Mollenhauer M.U."/>
            <person name="Montooth K."/>
            <person name="Mount S.M."/>
            <person name="Mu X."/>
            <person name="Myers E."/>
            <person name="Negre B."/>
            <person name="Newfeld S."/>
            <person name="Nielsen R."/>
            <person name="Noor M.A."/>
            <person name="O'Grady P."/>
            <person name="Pachter L."/>
            <person name="Papaceit M."/>
            <person name="Parisi M.J."/>
            <person name="Parisi M."/>
            <person name="Parts L."/>
            <person name="Pedersen J.S."/>
            <person name="Pesole G."/>
            <person name="Phillippy A.M."/>
            <person name="Ponting C.P."/>
            <person name="Pop M."/>
            <person name="Porcelli D."/>
            <person name="Powell J.R."/>
            <person name="Prohaska S."/>
            <person name="Pruitt K."/>
            <person name="Puig M."/>
            <person name="Quesneville H."/>
            <person name="Ram K.R."/>
            <person name="Rand D."/>
            <person name="Rasmussen M.D."/>
            <person name="Reed L.K."/>
            <person name="Reenan R."/>
            <person name="Reily A."/>
            <person name="Remington K.A."/>
            <person name="Rieger T.T."/>
            <person name="Ritchie M.G."/>
            <person name="Robin C."/>
            <person name="Rogers Y.H."/>
            <person name="Rohde C."/>
            <person name="Rozas J."/>
            <person name="Rubenfield M.J."/>
            <person name="Ruiz A."/>
            <person name="Russo S."/>
            <person name="Salzberg S.L."/>
            <person name="Sanchez-Gracia A."/>
            <person name="Saranga D.J."/>
            <person name="Sato H."/>
            <person name="Schaeffer S.W."/>
            <person name="Schatz M.C."/>
            <person name="Schlenke T."/>
            <person name="Schwartz R."/>
            <person name="Segarra C."/>
            <person name="Singh R.S."/>
            <person name="Sirot L."/>
            <person name="Sirota M."/>
            <person name="Sisneros N.B."/>
            <person name="Smith C.D."/>
            <person name="Smith T.F."/>
            <person name="Spieth J."/>
            <person name="Stage D.E."/>
            <person name="Stark A."/>
            <person name="Stephan W."/>
            <person name="Strausberg R.L."/>
            <person name="Strempel S."/>
            <person name="Sturgill D."/>
            <person name="Sutton G."/>
            <person name="Sutton G.G."/>
            <person name="Tao W."/>
            <person name="Teichmann S."/>
            <person name="Tobari Y.N."/>
            <person name="Tomimura Y."/>
            <person name="Tsolas J.M."/>
            <person name="Valente V.L."/>
            <person name="Venter E."/>
            <person name="Venter J.C."/>
            <person name="Vicario S."/>
            <person name="Vieira F.G."/>
            <person name="Vilella A.J."/>
            <person name="Villasante A."/>
            <person name="Walenz B."/>
            <person name="Wang J."/>
            <person name="Wasserman M."/>
            <person name="Watts T."/>
            <person name="Wilson D."/>
            <person name="Wilson R.K."/>
            <person name="Wing R.A."/>
            <person name="Wolfner M.F."/>
            <person name="Wong A."/>
            <person name="Wong G.K."/>
            <person name="Wu C.I."/>
            <person name="Wu G."/>
            <person name="Yamamoto D."/>
            <person name="Yang H.P."/>
            <person name="Yang S.P."/>
            <person name="Yorke J.A."/>
            <person name="Yoshida K."/>
            <person name="Zdobnov E."/>
            <person name="Zhang P."/>
            <person name="Zhang Y."/>
            <person name="Zimin A.V."/>
            <person name="Baldwin J."/>
            <person name="Abdouelleil A."/>
            <person name="Abdulkadir J."/>
            <person name="Abebe A."/>
            <person name="Abera B."/>
            <person name="Abreu J."/>
            <person name="Acer S.C."/>
            <person name="Aftuck L."/>
            <person name="Alexander A."/>
            <person name="An P."/>
            <person name="Anderson E."/>
            <person name="Anderson S."/>
            <person name="Arachi H."/>
            <person name="Azer M."/>
            <person name="Bachantsang P."/>
            <person name="Barry A."/>
            <person name="Bayul T."/>
            <person name="Berlin A."/>
            <person name="Bessette D."/>
            <person name="Bloom T."/>
            <person name="Blye J."/>
            <person name="Boguslavskiy L."/>
            <person name="Bonnet C."/>
            <person name="Boukhgalter B."/>
            <person name="Bourzgui I."/>
            <person name="Brown A."/>
            <person name="Cahill P."/>
            <person name="Channer S."/>
            <person name="Cheshatsang Y."/>
            <person name="Chuda L."/>
            <person name="Citroen M."/>
            <person name="Collymore A."/>
            <person name="Cooke P."/>
            <person name="Costello M."/>
            <person name="D'Aco K."/>
            <person name="Daza R."/>
            <person name="De Haan G."/>
            <person name="DeGray S."/>
            <person name="DeMaso C."/>
            <person name="Dhargay N."/>
            <person name="Dooley K."/>
            <person name="Dooley E."/>
            <person name="Doricent M."/>
            <person name="Dorje P."/>
            <person name="Dorjee K."/>
            <person name="Dupes A."/>
            <person name="Elong R."/>
            <person name="Falk J."/>
            <person name="Farina A."/>
            <person name="Faro S."/>
            <person name="Ferguson D."/>
            <person name="Fisher S."/>
            <person name="Foley C.D."/>
            <person name="Franke A."/>
            <person name="Friedrich D."/>
            <person name="Gadbois L."/>
            <person name="Gearin G."/>
            <person name="Gearin C.R."/>
            <person name="Giannoukos G."/>
            <person name="Goode T."/>
            <person name="Graham J."/>
            <person name="Grandbois E."/>
            <person name="Grewal S."/>
            <person name="Gyaltsen K."/>
            <person name="Hafez N."/>
            <person name="Hagos B."/>
            <person name="Hall J."/>
            <person name="Henson C."/>
            <person name="Hollinger A."/>
            <person name="Honan T."/>
            <person name="Huard M.D."/>
            <person name="Hughes L."/>
            <person name="Hurhula B."/>
            <person name="Husby M.E."/>
            <person name="Kamat A."/>
            <person name="Kanga B."/>
            <person name="Kashin S."/>
            <person name="Khazanovich D."/>
            <person name="Kisner P."/>
            <person name="Lance K."/>
            <person name="Lara M."/>
            <person name="Lee W."/>
            <person name="Lennon N."/>
            <person name="Letendre F."/>
            <person name="LeVine R."/>
            <person name="Lipovsky A."/>
            <person name="Liu X."/>
            <person name="Liu J."/>
            <person name="Liu S."/>
            <person name="Lokyitsang T."/>
            <person name="Lokyitsang Y."/>
            <person name="Lubonja R."/>
            <person name="Lui A."/>
            <person name="MacDonald P."/>
            <person name="Magnisalis V."/>
            <person name="Maru K."/>
            <person name="Matthews C."/>
            <person name="McCusker W."/>
            <person name="McDonough S."/>
            <person name="Mehta T."/>
            <person name="Meldrim J."/>
            <person name="Meneus L."/>
            <person name="Mihai O."/>
            <person name="Mihalev A."/>
            <person name="Mihova T."/>
            <person name="Mittelman R."/>
            <person name="Mlenga V."/>
            <person name="Montmayeur A."/>
            <person name="Mulrain L."/>
            <person name="Navidi A."/>
            <person name="Naylor J."/>
            <person name="Negash T."/>
            <person name="Nguyen T."/>
            <person name="Nguyen N."/>
            <person name="Nicol R."/>
            <person name="Norbu C."/>
            <person name="Norbu N."/>
            <person name="Novod N."/>
            <person name="O'Neill B."/>
            <person name="Osman S."/>
            <person name="Markiewicz E."/>
            <person name="Oyono O.L."/>
            <person name="Patti C."/>
            <person name="Phunkhang P."/>
            <person name="Pierre F."/>
            <person name="Priest M."/>
            <person name="Raghuraman S."/>
            <person name="Rege F."/>
            <person name="Reyes R."/>
            <person name="Rise C."/>
            <person name="Rogov P."/>
            <person name="Ross K."/>
            <person name="Ryan E."/>
            <person name="Settipalli S."/>
            <person name="Shea T."/>
            <person name="Sherpa N."/>
            <person name="Shi L."/>
            <person name="Shih D."/>
            <person name="Sparrow T."/>
            <person name="Spaulding J."/>
            <person name="Stalker J."/>
            <person name="Stange-Thomann N."/>
            <person name="Stavropoulos S."/>
            <person name="Stone C."/>
            <person name="Strader C."/>
            <person name="Tesfaye S."/>
            <person name="Thomson T."/>
            <person name="Thoulutsang Y."/>
            <person name="Thoulutsang D."/>
            <person name="Topham K."/>
            <person name="Topping I."/>
            <person name="Tsamla T."/>
            <person name="Vassiliev H."/>
            <person name="Vo A."/>
            <person name="Wangchuk T."/>
            <person name="Wangdi T."/>
            <person name="Weiand M."/>
            <person name="Wilkinson J."/>
            <person name="Wilson A."/>
            <person name="Yadav S."/>
            <person name="Young G."/>
            <person name="Yu Q."/>
            <person name="Zembek L."/>
            <person name="Zhong D."/>
            <person name="Zimmer A."/>
            <person name="Zwirko Z."/>
            <person name="Jaffe D.B."/>
            <person name="Alvarez P."/>
            <person name="Brockman W."/>
            <person name="Butler J."/>
            <person name="Chin C."/>
            <person name="Gnerre S."/>
            <person name="Grabherr M."/>
            <person name="Kleber M."/>
            <person name="Mauceli E."/>
            <person name="MacCallum I."/>
        </authorList>
    </citation>
    <scope>NUCLEOTIDE SEQUENCE [LARGE SCALE GENOMIC DNA]</scope>
    <source>
        <strain evidence="4">Tucson 14030-0811.24</strain>
    </source>
</reference>
<gene>
    <name evidence="3" type="primary">Dwil\GK24675</name>
    <name evidence="3" type="ORF">Dwil_GK24675</name>
</gene>
<dbReference type="OrthoDB" id="8016813at2759"/>
<name>B4MZK5_DROWI</name>
<sequence length="343" mass="36290">MNFNHKLLVLLFIATWVAVVVPPCVARGGRGRGGGSFGGLFGGWRKYKKPSSSGGGRRVISGEPMQTSMSIPKPPPPPAPPKPMIKPKPQVPNYPRQQMPTGFTGYGGQGGMGGTYYSNPQALPAGAIFYAQPPPMPMSRGSGTGDFLTGMLAGHMMNNLLYGRRHHVYHRNREGEPPAQTQSNNGRDIIIIENGAVQNESSIPEEAVAVAPANPLSEENSSSMSSESDTEDEVTPEPPRENSDAAPGPGGIICFPIMLNETNPENPEETREVERIVCFPAPDPNLIEADISTTSTEPPIVAGDIGGPDTEEDVTDVDAETDINAAPIASYVAGRAAHANVNA</sequence>
<dbReference type="PANTHER" id="PTHR38572">
    <property type="entry name" value="BCDNA.GH07269-RELATED"/>
    <property type="match status" value="1"/>
</dbReference>
<feature type="region of interest" description="Disordered" evidence="1">
    <location>
        <begin position="213"/>
        <end position="252"/>
    </location>
</feature>
<organism evidence="3 4">
    <name type="scientific">Drosophila willistoni</name>
    <name type="common">Fruit fly</name>
    <dbReference type="NCBI Taxonomy" id="7260"/>
    <lineage>
        <taxon>Eukaryota</taxon>
        <taxon>Metazoa</taxon>
        <taxon>Ecdysozoa</taxon>
        <taxon>Arthropoda</taxon>
        <taxon>Hexapoda</taxon>
        <taxon>Insecta</taxon>
        <taxon>Pterygota</taxon>
        <taxon>Neoptera</taxon>
        <taxon>Endopterygota</taxon>
        <taxon>Diptera</taxon>
        <taxon>Brachycera</taxon>
        <taxon>Muscomorpha</taxon>
        <taxon>Ephydroidea</taxon>
        <taxon>Drosophilidae</taxon>
        <taxon>Drosophila</taxon>
        <taxon>Sophophora</taxon>
    </lineage>
</organism>
<evidence type="ECO:0000256" key="1">
    <source>
        <dbReference type="SAM" id="MobiDB-lite"/>
    </source>
</evidence>
<keyword evidence="4" id="KW-1185">Reference proteome</keyword>
<evidence type="ECO:0008006" key="5">
    <source>
        <dbReference type="Google" id="ProtNLM"/>
    </source>
</evidence>
<dbReference type="OMA" id="HHVYHRN"/>
<dbReference type="FunCoup" id="B4MZK5">
    <property type="interactions" value="3"/>
</dbReference>
<dbReference type="PhylomeDB" id="B4MZK5"/>
<dbReference type="PANTHER" id="PTHR38572:SF1">
    <property type="entry name" value="BCDNA.GH07269-RELATED"/>
    <property type="match status" value="1"/>
</dbReference>
<dbReference type="KEGG" id="dwi:6644259"/>
<feature type="signal peptide" evidence="2">
    <location>
        <begin position="1"/>
        <end position="26"/>
    </location>
</feature>
<dbReference type="InterPro" id="IPR032086">
    <property type="entry name" value="DUF4813"/>
</dbReference>
<feature type="region of interest" description="Disordered" evidence="1">
    <location>
        <begin position="48"/>
        <end position="82"/>
    </location>
</feature>
<evidence type="ECO:0000256" key="2">
    <source>
        <dbReference type="SAM" id="SignalP"/>
    </source>
</evidence>
<proteinExistence type="predicted"/>
<protein>
    <recommendedName>
        <fullName evidence="5">DUF4794 domain-containing protein</fullName>
    </recommendedName>
</protein>
<feature type="compositionally biased region" description="Pro residues" evidence="1">
    <location>
        <begin position="72"/>
        <end position="82"/>
    </location>
</feature>
<dbReference type="AlphaFoldDB" id="B4MZK5"/>
<dbReference type="Proteomes" id="UP000007798">
    <property type="component" value="Unassembled WGS sequence"/>
</dbReference>
<feature type="chain" id="PRO_5002818926" description="DUF4794 domain-containing protein" evidence="2">
    <location>
        <begin position="27"/>
        <end position="343"/>
    </location>
</feature>
<dbReference type="eggNOG" id="ENOG502T8W0">
    <property type="taxonomic scope" value="Eukaryota"/>
</dbReference>
<dbReference type="EMBL" id="CH963920">
    <property type="protein sequence ID" value="EDW77790.1"/>
    <property type="molecule type" value="Genomic_DNA"/>
</dbReference>